<name>A0ABX0XVV7_9ACTN</name>
<reference evidence="2 3" key="1">
    <citation type="submission" date="2020-03" db="EMBL/GenBank/DDBJ databases">
        <title>WGS of the type strain of Planosporangium spp.</title>
        <authorList>
            <person name="Thawai C."/>
        </authorList>
    </citation>
    <scope>NUCLEOTIDE SEQUENCE [LARGE SCALE GENOMIC DNA]</scope>
    <source>
        <strain evidence="2 3">TBRC 5610</strain>
    </source>
</reference>
<feature type="transmembrane region" description="Helical" evidence="1">
    <location>
        <begin position="246"/>
        <end position="274"/>
    </location>
</feature>
<evidence type="ECO:0000256" key="1">
    <source>
        <dbReference type="SAM" id="Phobius"/>
    </source>
</evidence>
<keyword evidence="1" id="KW-0812">Transmembrane</keyword>
<dbReference type="EMBL" id="JAATVY010000005">
    <property type="protein sequence ID" value="NJC70027.1"/>
    <property type="molecule type" value="Genomic_DNA"/>
</dbReference>
<proteinExistence type="predicted"/>
<feature type="transmembrane region" description="Helical" evidence="1">
    <location>
        <begin position="152"/>
        <end position="171"/>
    </location>
</feature>
<evidence type="ECO:0000313" key="2">
    <source>
        <dbReference type="EMBL" id="NJC70027.1"/>
    </source>
</evidence>
<sequence length="340" mass="35887">MILRSTLSAYRAAQVVVVIGVLMASLFVASYSIALGRPMPNHIPTAVVGDRKPYAALINTLQQQVDGALEFHPYPSRAAPEAAMKRQTMKAALILGPQPPLLLVSSAASAPVAGVLTAAVERVGEALAPHAAAPLHAVDIRPLPDTDPQGLIGFYVTFAATFLGFSIMFNLRAHEPRMSPRSWLAFIAVLGIVGGLALTVIADLMIGALRGPFLEIWAAAAAQIVVTALFTSTMIVLLGRWAIVPAWLLFTAVGNPSAGGAVSAPILPAVYAFFGHYLPTGATVAVIHNATYFHDARHPEPIVVQLLWLVGSLAALLISIRALHWTPVSDSDDVADIAVR</sequence>
<comment type="caution">
    <text evidence="2">The sequence shown here is derived from an EMBL/GenBank/DDBJ whole genome shotgun (WGS) entry which is preliminary data.</text>
</comment>
<feature type="transmembrane region" description="Helical" evidence="1">
    <location>
        <begin position="216"/>
        <end position="239"/>
    </location>
</feature>
<gene>
    <name evidence="2" type="ORF">HC031_09940</name>
</gene>
<keyword evidence="1" id="KW-1133">Transmembrane helix</keyword>
<dbReference type="RefSeq" id="WP_167924939.1">
    <property type="nucleotide sequence ID" value="NZ_JAATVY010000005.1"/>
</dbReference>
<keyword evidence="3" id="KW-1185">Reference proteome</keyword>
<protein>
    <submittedName>
        <fullName evidence="2">DUF3533 domain-containing protein</fullName>
    </submittedName>
</protein>
<dbReference type="Proteomes" id="UP000722989">
    <property type="component" value="Unassembled WGS sequence"/>
</dbReference>
<feature type="transmembrane region" description="Helical" evidence="1">
    <location>
        <begin position="183"/>
        <end position="210"/>
    </location>
</feature>
<feature type="transmembrane region" description="Helical" evidence="1">
    <location>
        <begin position="12"/>
        <end position="34"/>
    </location>
</feature>
<feature type="transmembrane region" description="Helical" evidence="1">
    <location>
        <begin position="302"/>
        <end position="323"/>
    </location>
</feature>
<accession>A0ABX0XVV7</accession>
<keyword evidence="1" id="KW-0472">Membrane</keyword>
<evidence type="ECO:0000313" key="3">
    <source>
        <dbReference type="Proteomes" id="UP000722989"/>
    </source>
</evidence>
<organism evidence="2 3">
    <name type="scientific">Planosporangium thailandense</name>
    <dbReference type="NCBI Taxonomy" id="765197"/>
    <lineage>
        <taxon>Bacteria</taxon>
        <taxon>Bacillati</taxon>
        <taxon>Actinomycetota</taxon>
        <taxon>Actinomycetes</taxon>
        <taxon>Micromonosporales</taxon>
        <taxon>Micromonosporaceae</taxon>
        <taxon>Planosporangium</taxon>
    </lineage>
</organism>